<dbReference type="SUPFAM" id="SSF53474">
    <property type="entry name" value="alpha/beta-Hydrolases"/>
    <property type="match status" value="1"/>
</dbReference>
<evidence type="ECO:0000313" key="4">
    <source>
        <dbReference type="EMBL" id="RAK43288.1"/>
    </source>
</evidence>
<dbReference type="RefSeq" id="WP_111647062.1">
    <property type="nucleotide sequence ID" value="NZ_JACHWI010000001.1"/>
</dbReference>
<dbReference type="OrthoDB" id="9803828at2"/>
<dbReference type="Proteomes" id="UP000249341">
    <property type="component" value="Unassembled WGS sequence"/>
</dbReference>
<feature type="region of interest" description="Disordered" evidence="2">
    <location>
        <begin position="176"/>
        <end position="197"/>
    </location>
</feature>
<evidence type="ECO:0000313" key="5">
    <source>
        <dbReference type="Proteomes" id="UP000249341"/>
    </source>
</evidence>
<feature type="domain" description="BD-FAE-like" evidence="3">
    <location>
        <begin position="36"/>
        <end position="248"/>
    </location>
</feature>
<dbReference type="InterPro" id="IPR050300">
    <property type="entry name" value="GDXG_lipolytic_enzyme"/>
</dbReference>
<organism evidence="4 5">
    <name type="scientific">Actinoplanes lutulentus</name>
    <dbReference type="NCBI Taxonomy" id="1287878"/>
    <lineage>
        <taxon>Bacteria</taxon>
        <taxon>Bacillati</taxon>
        <taxon>Actinomycetota</taxon>
        <taxon>Actinomycetes</taxon>
        <taxon>Micromonosporales</taxon>
        <taxon>Micromonosporaceae</taxon>
        <taxon>Actinoplanes</taxon>
    </lineage>
</organism>
<dbReference type="GO" id="GO:0016787">
    <property type="term" value="F:hydrolase activity"/>
    <property type="evidence" value="ECO:0007669"/>
    <property type="project" value="UniProtKB-KW"/>
</dbReference>
<comment type="caution">
    <text evidence="4">The sequence shown here is derived from an EMBL/GenBank/DDBJ whole genome shotgun (WGS) entry which is preliminary data.</text>
</comment>
<dbReference type="Gene3D" id="3.40.50.1820">
    <property type="entry name" value="alpha/beta hydrolase"/>
    <property type="match status" value="1"/>
</dbReference>
<evidence type="ECO:0000256" key="2">
    <source>
        <dbReference type="SAM" id="MobiDB-lite"/>
    </source>
</evidence>
<name>A0A327ZQS0_9ACTN</name>
<sequence>MKPRRYPVPAPVTEGDLTIWRDAVVGEVSGFRPLTLDVFRPAGEEKRPLIVWIHGGAWRKGSNKGEAVAQVPDHLVKAGYAVARVTYRLSGEAQFPAQLHDVKAAVRWLRQNATELGVDPARFGVWGESAGGHLATLVALTGKDPELAGDVGVTGSSDSVAVAVVWYGPSNLLSMASQNHPDGLQDHDDPESPESRLIGGPVQELPKEAAAASPVTYVTETAPPILLVHGDEDRIVPVGQSIELQQRLAEAGTSVELRIVAGADHCLIGTDPGPEVSASIAHLNSVLKKK</sequence>
<protein>
    <submittedName>
        <fullName evidence="4">Acetyl esterase/lipase</fullName>
    </submittedName>
</protein>
<dbReference type="PANTHER" id="PTHR48081:SF13">
    <property type="entry name" value="ALPHA_BETA HYDROLASE"/>
    <property type="match status" value="1"/>
</dbReference>
<dbReference type="InterPro" id="IPR049492">
    <property type="entry name" value="BD-FAE-like_dom"/>
</dbReference>
<dbReference type="EMBL" id="QLMJ01000001">
    <property type="protein sequence ID" value="RAK43288.1"/>
    <property type="molecule type" value="Genomic_DNA"/>
</dbReference>
<dbReference type="AlphaFoldDB" id="A0A327ZQS0"/>
<reference evidence="4 5" key="1">
    <citation type="submission" date="2018-06" db="EMBL/GenBank/DDBJ databases">
        <title>Genomic Encyclopedia of Type Strains, Phase III (KMG-III): the genomes of soil and plant-associated and newly described type strains.</title>
        <authorList>
            <person name="Whitman W."/>
        </authorList>
    </citation>
    <scope>NUCLEOTIDE SEQUENCE [LARGE SCALE GENOMIC DNA]</scope>
    <source>
        <strain evidence="4 5">CGMCC 4.7090</strain>
    </source>
</reference>
<evidence type="ECO:0000256" key="1">
    <source>
        <dbReference type="ARBA" id="ARBA00022801"/>
    </source>
</evidence>
<dbReference type="InterPro" id="IPR029058">
    <property type="entry name" value="AB_hydrolase_fold"/>
</dbReference>
<dbReference type="Pfam" id="PF20434">
    <property type="entry name" value="BD-FAE"/>
    <property type="match status" value="1"/>
</dbReference>
<evidence type="ECO:0000259" key="3">
    <source>
        <dbReference type="Pfam" id="PF20434"/>
    </source>
</evidence>
<keyword evidence="5" id="KW-1185">Reference proteome</keyword>
<proteinExistence type="predicted"/>
<accession>A0A327ZQS0</accession>
<keyword evidence="1" id="KW-0378">Hydrolase</keyword>
<gene>
    <name evidence="4" type="ORF">B0I29_101418</name>
</gene>
<dbReference type="PANTHER" id="PTHR48081">
    <property type="entry name" value="AB HYDROLASE SUPERFAMILY PROTEIN C4A8.06C"/>
    <property type="match status" value="1"/>
</dbReference>